<feature type="region of interest" description="Disordered" evidence="6">
    <location>
        <begin position="412"/>
        <end position="431"/>
    </location>
</feature>
<dbReference type="Pfam" id="PF08600">
    <property type="entry name" value="NuBaID_C"/>
    <property type="match status" value="1"/>
</dbReference>
<dbReference type="GO" id="GO:0008270">
    <property type="term" value="F:zinc ion binding"/>
    <property type="evidence" value="ECO:0007669"/>
    <property type="project" value="UniProtKB-KW"/>
</dbReference>
<evidence type="ECO:0000256" key="1">
    <source>
        <dbReference type="ARBA" id="ARBA00004123"/>
    </source>
</evidence>
<keyword evidence="5" id="KW-0539">Nucleus</keyword>
<name>A0A0A1TI17_9HYPO</name>
<dbReference type="EMBL" id="CDHN01000007">
    <property type="protein sequence ID" value="CEJ94624.1"/>
    <property type="molecule type" value="Genomic_DNA"/>
</dbReference>
<dbReference type="Pfam" id="PF07967">
    <property type="entry name" value="zf-C3HC"/>
    <property type="match status" value="1"/>
</dbReference>
<keyword evidence="4" id="KW-0862">Zinc</keyword>
<dbReference type="PANTHER" id="PTHR15835">
    <property type="entry name" value="NUCLEAR-INTERACTING PARTNER OF ALK"/>
    <property type="match status" value="1"/>
</dbReference>
<feature type="region of interest" description="Disordered" evidence="6">
    <location>
        <begin position="377"/>
        <end position="401"/>
    </location>
</feature>
<evidence type="ECO:0000256" key="5">
    <source>
        <dbReference type="ARBA" id="ARBA00023242"/>
    </source>
</evidence>
<dbReference type="InterPro" id="IPR012935">
    <property type="entry name" value="NuBaID_N"/>
</dbReference>
<accession>A0A0A1TI17</accession>
<feature type="region of interest" description="Disordered" evidence="6">
    <location>
        <begin position="449"/>
        <end position="470"/>
    </location>
</feature>
<reference evidence="9 10" key="1">
    <citation type="journal article" date="2015" name="Genome Announc.">
        <title>Draft Genome Sequence and Gene Annotation of the Entomopathogenic Fungus Verticillium hemipterigenum.</title>
        <authorList>
            <person name="Horn F."/>
            <person name="Habel A."/>
            <person name="Scharf D.H."/>
            <person name="Dworschak J."/>
            <person name="Brakhage A.A."/>
            <person name="Guthke R."/>
            <person name="Hertweck C."/>
            <person name="Linde J."/>
        </authorList>
    </citation>
    <scope>NUCLEOTIDE SEQUENCE [LARGE SCALE GENOMIC DNA]</scope>
</reference>
<dbReference type="OrthoDB" id="2592092at2759"/>
<dbReference type="PANTHER" id="PTHR15835:SF6">
    <property type="entry name" value="ZINC FINGER C3HC-TYPE PROTEIN 1"/>
    <property type="match status" value="1"/>
</dbReference>
<dbReference type="HOGENOM" id="CLU_031412_0_0_1"/>
<dbReference type="SUPFAM" id="SSF57924">
    <property type="entry name" value="Inhibitor of apoptosis (IAP) repeat"/>
    <property type="match status" value="1"/>
</dbReference>
<evidence type="ECO:0000256" key="4">
    <source>
        <dbReference type="ARBA" id="ARBA00022833"/>
    </source>
</evidence>
<dbReference type="STRING" id="1531966.A0A0A1TI17"/>
<evidence type="ECO:0000256" key="3">
    <source>
        <dbReference type="ARBA" id="ARBA00022771"/>
    </source>
</evidence>
<keyword evidence="3" id="KW-0863">Zinc-finger</keyword>
<dbReference type="GO" id="GO:0005634">
    <property type="term" value="C:nucleus"/>
    <property type="evidence" value="ECO:0007669"/>
    <property type="project" value="UniProtKB-SubCell"/>
</dbReference>
<evidence type="ECO:0000256" key="2">
    <source>
        <dbReference type="ARBA" id="ARBA00022723"/>
    </source>
</evidence>
<evidence type="ECO:0000256" key="6">
    <source>
        <dbReference type="SAM" id="MobiDB-lite"/>
    </source>
</evidence>
<proteinExistence type="predicted"/>
<feature type="compositionally biased region" description="Polar residues" evidence="6">
    <location>
        <begin position="456"/>
        <end position="470"/>
    </location>
</feature>
<feature type="compositionally biased region" description="Low complexity" evidence="6">
    <location>
        <begin position="17"/>
        <end position="35"/>
    </location>
</feature>
<feature type="domain" description="NuBaID C-terminal" evidence="8">
    <location>
        <begin position="267"/>
        <end position="371"/>
    </location>
</feature>
<evidence type="ECO:0000259" key="8">
    <source>
        <dbReference type="Pfam" id="PF08600"/>
    </source>
</evidence>
<keyword evidence="10" id="KW-1185">Reference proteome</keyword>
<feature type="domain" description="C3HC-type" evidence="7">
    <location>
        <begin position="85"/>
        <end position="223"/>
    </location>
</feature>
<protein>
    <recommendedName>
        <fullName evidence="11">C3HC zinc finger domain-containing protein</fullName>
    </recommendedName>
</protein>
<dbReference type="AlphaFoldDB" id="A0A0A1TI17"/>
<dbReference type="InterPro" id="IPR013909">
    <property type="entry name" value="NuBaID_C"/>
</dbReference>
<evidence type="ECO:0008006" key="11">
    <source>
        <dbReference type="Google" id="ProtNLM"/>
    </source>
</evidence>
<feature type="region of interest" description="Disordered" evidence="6">
    <location>
        <begin position="13"/>
        <end position="53"/>
    </location>
</feature>
<organism evidence="9 10">
    <name type="scientific">[Torrubiella] hemipterigena</name>
    <dbReference type="NCBI Taxonomy" id="1531966"/>
    <lineage>
        <taxon>Eukaryota</taxon>
        <taxon>Fungi</taxon>
        <taxon>Dikarya</taxon>
        <taxon>Ascomycota</taxon>
        <taxon>Pezizomycotina</taxon>
        <taxon>Sordariomycetes</taxon>
        <taxon>Hypocreomycetidae</taxon>
        <taxon>Hypocreales</taxon>
        <taxon>Clavicipitaceae</taxon>
        <taxon>Clavicipitaceae incertae sedis</taxon>
        <taxon>'Torrubiella' clade</taxon>
    </lineage>
</organism>
<evidence type="ECO:0000313" key="10">
    <source>
        <dbReference type="Proteomes" id="UP000039046"/>
    </source>
</evidence>
<evidence type="ECO:0000259" key="7">
    <source>
        <dbReference type="Pfam" id="PF07967"/>
    </source>
</evidence>
<evidence type="ECO:0000313" key="9">
    <source>
        <dbReference type="EMBL" id="CEJ94624.1"/>
    </source>
</evidence>
<sequence length="470" mass="53080">MNATKRKFNALLQGLNSPRPSSPDHSSSTSVLASSLKRHKTSSTTTTMENPLLPAKAPIGQALLRKRVSHVSLGTQNQAAAKYCPSDREQLLRRLATFQEITDWTPKPDRVNEVEWAKRGWVCQGKERVRCVLCHKELVVKLNRKEQDGKEVTVLVASEIEDAMVDKYVELMTTEHQMECLWRKRGCEDSILRVSFANASITLEGLRQRYDDLCSRHTFLPYEFNLRLPDDFVLDDVIALLPTAFFTHPPPIEIPGRTAADGPNRTALALALLGWQGLTNPRIGPVPNTASCNTCLRRLGLWMFKSKEVDADGKVLVAAPMDYLDPIREHRFFCPWKNADTQVRGDQSSKDDLQPAWKLLVQMIKNEHDLRDFYESRARKTTTGTVAEQPRPQTPAPDVDQFSEVSEIPQLVVNATPGDEDDAQRDAKDKERWARLRKVKSLFDTKGSKRLRKQVSRPTSVLSAASKTDN</sequence>
<comment type="subcellular location">
    <subcellularLocation>
        <location evidence="1">Nucleus</location>
    </subcellularLocation>
</comment>
<keyword evidence="2" id="KW-0479">Metal-binding</keyword>
<gene>
    <name evidence="9" type="ORF">VHEMI10143</name>
</gene>
<dbReference type="Proteomes" id="UP000039046">
    <property type="component" value="Unassembled WGS sequence"/>
</dbReference>